<protein>
    <recommendedName>
        <fullName evidence="11">Vomeronasal type-1 receptor</fullName>
    </recommendedName>
</protein>
<dbReference type="Pfam" id="PF03402">
    <property type="entry name" value="V1R"/>
    <property type="match status" value="1"/>
</dbReference>
<feature type="transmembrane region" description="Helical" evidence="11">
    <location>
        <begin position="194"/>
        <end position="212"/>
    </location>
</feature>
<dbReference type="InterPro" id="IPR017452">
    <property type="entry name" value="GPCR_Rhodpsn_7TM"/>
</dbReference>
<dbReference type="PROSITE" id="PS50262">
    <property type="entry name" value="G_PROTEIN_RECEP_F1_2"/>
    <property type="match status" value="1"/>
</dbReference>
<keyword evidence="10 11" id="KW-0807">Transducer</keyword>
<accession>A0A8X7XHU8</accession>
<sequence>MDTADTRQVFKAAAFLVLTVISIPANIFVCYAFLFTLVAERKLMTADIILCHLAFANLVMALNRSIPQTLTAFGYKNLFDDAGCKLTLFCFRIFRGISISLTCLLSTYQAVLVSPATSKLVPFKARIPQYLWHLMASFYILYSAININAALNSFASFPNNTIPPYTYNLQFCFVSYPDQIGFVSGGLANFFTDLLFIVSMTAMSGYILLLLYKHSKKVRSLRISESGQSGARAEVKASRAVVTLVSLYTVFFGVDNFIWLYSLTVVRVAPLLSDVRVFFATIYTSVCPVVVIFTNPRVNSKLKFSKPETLASQTENSKSNV</sequence>
<gene>
    <name evidence="13" type="primary">Ora1_11</name>
    <name evidence="13" type="ORF">GTO96_0015605</name>
</gene>
<feature type="transmembrane region" description="Helical" evidence="11">
    <location>
        <begin position="130"/>
        <end position="151"/>
    </location>
</feature>
<name>A0A8X7XHU8_POLSE</name>
<feature type="non-terminal residue" evidence="13">
    <location>
        <position position="1"/>
    </location>
</feature>
<keyword evidence="8 11" id="KW-0472">Membrane</keyword>
<evidence type="ECO:0000256" key="6">
    <source>
        <dbReference type="ARBA" id="ARBA00022989"/>
    </source>
</evidence>
<evidence type="ECO:0000313" key="14">
    <source>
        <dbReference type="Proteomes" id="UP000886611"/>
    </source>
</evidence>
<feature type="transmembrane region" description="Helical" evidence="11">
    <location>
        <begin position="275"/>
        <end position="294"/>
    </location>
</feature>
<comment type="similarity">
    <text evidence="2 11">Belongs to the G-protein coupled receptor 1 family.</text>
</comment>
<dbReference type="GO" id="GO:0019236">
    <property type="term" value="P:response to pheromone"/>
    <property type="evidence" value="ECO:0007669"/>
    <property type="project" value="UniProtKB-KW"/>
</dbReference>
<evidence type="ECO:0000256" key="10">
    <source>
        <dbReference type="ARBA" id="ARBA00023224"/>
    </source>
</evidence>
<proteinExistence type="inferred from homology"/>
<keyword evidence="5 11" id="KW-0812">Transmembrane</keyword>
<keyword evidence="14" id="KW-1185">Reference proteome</keyword>
<dbReference type="OrthoDB" id="9606139at2759"/>
<dbReference type="PANTHER" id="PTHR24062">
    <property type="entry name" value="VOMERONASAL TYPE-1 RECEPTOR"/>
    <property type="match status" value="1"/>
</dbReference>
<evidence type="ECO:0000313" key="13">
    <source>
        <dbReference type="EMBL" id="KAG2468503.1"/>
    </source>
</evidence>
<feature type="transmembrane region" description="Helical" evidence="11">
    <location>
        <begin position="241"/>
        <end position="263"/>
    </location>
</feature>
<evidence type="ECO:0000256" key="8">
    <source>
        <dbReference type="ARBA" id="ARBA00023136"/>
    </source>
</evidence>
<feature type="transmembrane region" description="Helical" evidence="11">
    <location>
        <begin position="12"/>
        <end position="34"/>
    </location>
</feature>
<dbReference type="Gene3D" id="1.20.1070.10">
    <property type="entry name" value="Rhodopsin 7-helix transmembrane proteins"/>
    <property type="match status" value="1"/>
</dbReference>
<dbReference type="InterPro" id="IPR004072">
    <property type="entry name" value="Vmron_rcpt_1"/>
</dbReference>
<dbReference type="GO" id="GO:0016503">
    <property type="term" value="F:pheromone receptor activity"/>
    <property type="evidence" value="ECO:0007669"/>
    <property type="project" value="InterPro"/>
</dbReference>
<dbReference type="GO" id="GO:0005886">
    <property type="term" value="C:plasma membrane"/>
    <property type="evidence" value="ECO:0007669"/>
    <property type="project" value="UniProtKB-SubCell"/>
</dbReference>
<evidence type="ECO:0000256" key="5">
    <source>
        <dbReference type="ARBA" id="ARBA00022692"/>
    </source>
</evidence>
<evidence type="ECO:0000256" key="4">
    <source>
        <dbReference type="ARBA" id="ARBA00022507"/>
    </source>
</evidence>
<reference evidence="13 14" key="1">
    <citation type="journal article" date="2021" name="Cell">
        <title>Tracing the genetic footprints of vertebrate landing in non-teleost ray-finned fishes.</title>
        <authorList>
            <person name="Bi X."/>
            <person name="Wang K."/>
            <person name="Yang L."/>
            <person name="Pan H."/>
            <person name="Jiang H."/>
            <person name="Wei Q."/>
            <person name="Fang M."/>
            <person name="Yu H."/>
            <person name="Zhu C."/>
            <person name="Cai Y."/>
            <person name="He Y."/>
            <person name="Gan X."/>
            <person name="Zeng H."/>
            <person name="Yu D."/>
            <person name="Zhu Y."/>
            <person name="Jiang H."/>
            <person name="Qiu Q."/>
            <person name="Yang H."/>
            <person name="Zhang Y.E."/>
            <person name="Wang W."/>
            <person name="Zhu M."/>
            <person name="He S."/>
            <person name="Zhang G."/>
        </authorList>
    </citation>
    <scope>NUCLEOTIDE SEQUENCE [LARGE SCALE GENOMIC DNA]</scope>
    <source>
        <strain evidence="13">Bchr_013</strain>
    </source>
</reference>
<evidence type="ECO:0000256" key="9">
    <source>
        <dbReference type="ARBA" id="ARBA00023170"/>
    </source>
</evidence>
<dbReference type="EMBL" id="JAATIS010000485">
    <property type="protein sequence ID" value="KAG2468503.1"/>
    <property type="molecule type" value="Genomic_DNA"/>
</dbReference>
<keyword evidence="9 11" id="KW-0675">Receptor</keyword>
<evidence type="ECO:0000256" key="11">
    <source>
        <dbReference type="RuleBase" id="RU364061"/>
    </source>
</evidence>
<keyword evidence="7 11" id="KW-0297">G-protein coupled receptor</keyword>
<evidence type="ECO:0000256" key="3">
    <source>
        <dbReference type="ARBA" id="ARBA00022475"/>
    </source>
</evidence>
<keyword evidence="3 11" id="KW-1003">Cell membrane</keyword>
<evidence type="ECO:0000256" key="7">
    <source>
        <dbReference type="ARBA" id="ARBA00023040"/>
    </source>
</evidence>
<keyword evidence="4 11" id="KW-0589">Pheromone response</keyword>
<dbReference type="AlphaFoldDB" id="A0A8X7XHU8"/>
<dbReference type="SUPFAM" id="SSF81321">
    <property type="entry name" value="Family A G protein-coupled receptor-like"/>
    <property type="match status" value="1"/>
</dbReference>
<organism evidence="13 14">
    <name type="scientific">Polypterus senegalus</name>
    <name type="common">Senegal bichir</name>
    <dbReference type="NCBI Taxonomy" id="55291"/>
    <lineage>
        <taxon>Eukaryota</taxon>
        <taxon>Metazoa</taxon>
        <taxon>Chordata</taxon>
        <taxon>Craniata</taxon>
        <taxon>Vertebrata</taxon>
        <taxon>Euteleostomi</taxon>
        <taxon>Actinopterygii</taxon>
        <taxon>Polypteriformes</taxon>
        <taxon>Polypteridae</taxon>
        <taxon>Polypterus</taxon>
    </lineage>
</organism>
<feature type="domain" description="G-protein coupled receptors family 1 profile" evidence="12">
    <location>
        <begin position="25"/>
        <end position="291"/>
    </location>
</feature>
<feature type="transmembrane region" description="Helical" evidence="11">
    <location>
        <begin position="46"/>
        <end position="66"/>
    </location>
</feature>
<dbReference type="Proteomes" id="UP000886611">
    <property type="component" value="Unassembled WGS sequence"/>
</dbReference>
<feature type="non-terminal residue" evidence="13">
    <location>
        <position position="321"/>
    </location>
</feature>
<keyword evidence="6 11" id="KW-1133">Transmembrane helix</keyword>
<evidence type="ECO:0000256" key="1">
    <source>
        <dbReference type="ARBA" id="ARBA00004651"/>
    </source>
</evidence>
<evidence type="ECO:0000256" key="2">
    <source>
        <dbReference type="ARBA" id="ARBA00010663"/>
    </source>
</evidence>
<comment type="caution">
    <text evidence="13">The sequence shown here is derived from an EMBL/GenBank/DDBJ whole genome shotgun (WGS) entry which is preliminary data.</text>
</comment>
<comment type="subcellular location">
    <subcellularLocation>
        <location evidence="1 11">Cell membrane</location>
        <topology evidence="1 11">Multi-pass membrane protein</topology>
    </subcellularLocation>
</comment>
<evidence type="ECO:0000259" key="12">
    <source>
        <dbReference type="PROSITE" id="PS50262"/>
    </source>
</evidence>